<accession>A0ABV2SG21</accession>
<proteinExistence type="predicted"/>
<comment type="caution">
    <text evidence="2">The sequence shown here is derived from an EMBL/GenBank/DDBJ whole genome shotgun (WGS) entry which is preliminary data.</text>
</comment>
<evidence type="ECO:0000313" key="3">
    <source>
        <dbReference type="Proteomes" id="UP001549366"/>
    </source>
</evidence>
<dbReference type="RefSeq" id="WP_354010257.1">
    <property type="nucleotide sequence ID" value="NZ_JBEWTA010000001.1"/>
</dbReference>
<organism evidence="2 3">
    <name type="scientific">Endozoicomonas lisbonensis</name>
    <dbReference type="NCBI Taxonomy" id="3120522"/>
    <lineage>
        <taxon>Bacteria</taxon>
        <taxon>Pseudomonadati</taxon>
        <taxon>Pseudomonadota</taxon>
        <taxon>Gammaproteobacteria</taxon>
        <taxon>Oceanospirillales</taxon>
        <taxon>Endozoicomonadaceae</taxon>
        <taxon>Endozoicomonas</taxon>
    </lineage>
</organism>
<sequence>MVKFSCSWLLALPLLGSLGSVPVSAMTAEECVEFQKQPDNTKFEQLMAAQDEFITSLRLERNGEKFQYVMKEGTENDKYHELPLQAFPDAVKKHYPELENEITALEASQKKVQTIARCYMYGRVDESDPPILKWRYYRIAETDKPLVGYIRPDPDAKVGDDGKVPEVGRVTDAGHCRQGACDFRIVRLNDIDRDAVRLVYRFKPMSMVADPEAAPEAEASTTVDGRNWAKETRLLKLKLKRTGEWFGKPEIYFLVLYYKDGKFIRMDTVDVDWATEKGMNEGNTELLFWRGADQVRLVLKERDLNISFVKVLKFAVEALKIAGVDTPWFDVISSGVNALPEGSDIDDVDPRDITVRGELSRRHKATYLDDIKVLRSEMKAKENTYPMFRGARMTVTSIMYADVHDEH</sequence>
<feature type="signal peptide" evidence="1">
    <location>
        <begin position="1"/>
        <end position="25"/>
    </location>
</feature>
<gene>
    <name evidence="2" type="ORF">V5J35_001070</name>
</gene>
<evidence type="ECO:0000313" key="2">
    <source>
        <dbReference type="EMBL" id="MET4755878.1"/>
    </source>
</evidence>
<protein>
    <submittedName>
        <fullName evidence="2">Uncharacterized protein</fullName>
    </submittedName>
</protein>
<name>A0ABV2SG21_9GAMM</name>
<keyword evidence="1" id="KW-0732">Signal</keyword>
<keyword evidence="3" id="KW-1185">Reference proteome</keyword>
<dbReference type="Proteomes" id="UP001549366">
    <property type="component" value="Unassembled WGS sequence"/>
</dbReference>
<feature type="chain" id="PRO_5045924933" evidence="1">
    <location>
        <begin position="26"/>
        <end position="407"/>
    </location>
</feature>
<reference evidence="2 3" key="1">
    <citation type="submission" date="2024-06" db="EMBL/GenBank/DDBJ databases">
        <title>Genomic Encyclopedia of Type Strains, Phase V (KMG-V): Genome sequencing to study the core and pangenomes of soil and plant-associated prokaryotes.</title>
        <authorList>
            <person name="Whitman W."/>
        </authorList>
    </citation>
    <scope>NUCLEOTIDE SEQUENCE [LARGE SCALE GENOMIC DNA]</scope>
    <source>
        <strain evidence="2 3">NE40</strain>
    </source>
</reference>
<evidence type="ECO:0000256" key="1">
    <source>
        <dbReference type="SAM" id="SignalP"/>
    </source>
</evidence>
<dbReference type="EMBL" id="JBEWTB010000002">
    <property type="protein sequence ID" value="MET4755878.1"/>
    <property type="molecule type" value="Genomic_DNA"/>
</dbReference>